<dbReference type="Proteomes" id="UP000190121">
    <property type="component" value="Unassembled WGS sequence"/>
</dbReference>
<keyword evidence="6 11" id="KW-0547">Nucleotide-binding</keyword>
<dbReference type="NCBIfam" id="TIGR02075">
    <property type="entry name" value="pyrH_bact"/>
    <property type="match status" value="1"/>
</dbReference>
<dbReference type="GO" id="GO:0005737">
    <property type="term" value="C:cytoplasm"/>
    <property type="evidence" value="ECO:0007669"/>
    <property type="project" value="UniProtKB-SubCell"/>
</dbReference>
<keyword evidence="7 11" id="KW-0418">Kinase</keyword>
<keyword evidence="11" id="KW-0021">Allosteric enzyme</keyword>
<feature type="domain" description="Aspartate/glutamate/uridylate kinase" evidence="12">
    <location>
        <begin position="5"/>
        <end position="214"/>
    </location>
</feature>
<feature type="binding site" evidence="11">
    <location>
        <position position="166"/>
    </location>
    <ligand>
        <name>ATP</name>
        <dbReference type="ChEBI" id="CHEBI:30616"/>
    </ligand>
</feature>
<evidence type="ECO:0000313" key="13">
    <source>
        <dbReference type="EMBL" id="SJZ62793.1"/>
    </source>
</evidence>
<evidence type="ECO:0000256" key="1">
    <source>
        <dbReference type="ARBA" id="ARBA00004496"/>
    </source>
</evidence>
<dbReference type="OrthoDB" id="9807458at2"/>
<comment type="similarity">
    <text evidence="3 11">Belongs to the UMP kinase family.</text>
</comment>
<dbReference type="HAMAP" id="MF_01220_B">
    <property type="entry name" value="PyrH_B"/>
    <property type="match status" value="1"/>
</dbReference>
<keyword evidence="4 11" id="KW-0963">Cytoplasm</keyword>
<evidence type="ECO:0000256" key="2">
    <source>
        <dbReference type="ARBA" id="ARBA00004791"/>
    </source>
</evidence>
<gene>
    <name evidence="11" type="primary">pyrH</name>
    <name evidence="13" type="ORF">SAMN02745171_00676</name>
</gene>
<protein>
    <recommendedName>
        <fullName evidence="11">Uridylate kinase</fullName>
        <shortName evidence="11">UK</shortName>
        <ecNumber evidence="11">2.7.4.22</ecNumber>
    </recommendedName>
    <alternativeName>
        <fullName evidence="11">Uridine monophosphate kinase</fullName>
        <shortName evidence="11">UMP kinase</shortName>
        <shortName evidence="11">UMPK</shortName>
    </alternativeName>
</protein>
<evidence type="ECO:0000256" key="11">
    <source>
        <dbReference type="HAMAP-Rule" id="MF_01220"/>
    </source>
</evidence>
<dbReference type="PIRSF" id="PIRSF005650">
    <property type="entry name" value="Uridylate_kin"/>
    <property type="match status" value="1"/>
</dbReference>
<comment type="caution">
    <text evidence="11">Lacks conserved residue(s) required for the propagation of feature annotation.</text>
</comment>
<evidence type="ECO:0000256" key="8">
    <source>
        <dbReference type="ARBA" id="ARBA00022840"/>
    </source>
</evidence>
<feature type="binding site" evidence="11">
    <location>
        <position position="53"/>
    </location>
    <ligand>
        <name>ATP</name>
        <dbReference type="ChEBI" id="CHEBI:30616"/>
    </ligand>
</feature>
<evidence type="ECO:0000313" key="14">
    <source>
        <dbReference type="Proteomes" id="UP000190121"/>
    </source>
</evidence>
<feature type="binding site" evidence="11">
    <location>
        <position position="160"/>
    </location>
    <ligand>
        <name>ATP</name>
        <dbReference type="ChEBI" id="CHEBI:30616"/>
    </ligand>
</feature>
<dbReference type="Gene3D" id="3.40.1160.10">
    <property type="entry name" value="Acetylglutamate kinase-like"/>
    <property type="match status" value="1"/>
</dbReference>
<keyword evidence="5 11" id="KW-0808">Transferase</keyword>
<evidence type="ECO:0000259" key="12">
    <source>
        <dbReference type="Pfam" id="PF00696"/>
    </source>
</evidence>
<dbReference type="Pfam" id="PF00696">
    <property type="entry name" value="AA_kinase"/>
    <property type="match status" value="1"/>
</dbReference>
<keyword evidence="9 11" id="KW-0665">Pyrimidine biosynthesis</keyword>
<proteinExistence type="inferred from homology"/>
<dbReference type="GO" id="GO:0006225">
    <property type="term" value="P:UDP biosynthetic process"/>
    <property type="evidence" value="ECO:0007669"/>
    <property type="project" value="TreeGrafter"/>
</dbReference>
<dbReference type="RefSeq" id="WP_078736626.1">
    <property type="nucleotide sequence ID" value="NZ_FUXE01000005.1"/>
</dbReference>
<comment type="subunit">
    <text evidence="11">Homohexamer.</text>
</comment>
<dbReference type="GO" id="GO:0005524">
    <property type="term" value="F:ATP binding"/>
    <property type="evidence" value="ECO:0007669"/>
    <property type="project" value="UniProtKB-KW"/>
</dbReference>
<evidence type="ECO:0000256" key="7">
    <source>
        <dbReference type="ARBA" id="ARBA00022777"/>
    </source>
</evidence>
<sequence length="239" mass="25718">MQKLNRVLLKLSGESLAGGMGQGISSERLNNYIEEIAQVVQRGVQVAIVIGGGNIFRGLSGTAKGVERVTGDQMGMLATVINSLALRAAFQAHGCKAEVFTSIRMEPVGKLYSSMEVRQKLDEGYITIIAGGTGNPYFTTDTASALRAVEIGADALLKGTRVDGVYTADPEKDATATRFDRISFDEVYRRGLSVMDLTAMTLCRENNLPIMVFDMDTKGNLLKLISGENIATLVSNDEV</sequence>
<dbReference type="PANTHER" id="PTHR42833:SF4">
    <property type="entry name" value="URIDYLATE KINASE PUMPKIN, CHLOROPLASTIC"/>
    <property type="match status" value="1"/>
</dbReference>
<dbReference type="STRING" id="29524.SAMN02745171_00676"/>
<evidence type="ECO:0000256" key="3">
    <source>
        <dbReference type="ARBA" id="ARBA00007614"/>
    </source>
</evidence>
<feature type="binding site" evidence="11">
    <location>
        <position position="52"/>
    </location>
    <ligand>
        <name>UMP</name>
        <dbReference type="ChEBI" id="CHEBI:57865"/>
    </ligand>
</feature>
<reference evidence="14" key="1">
    <citation type="submission" date="2017-02" db="EMBL/GenBank/DDBJ databases">
        <authorList>
            <person name="Varghese N."/>
            <person name="Submissions S."/>
        </authorList>
    </citation>
    <scope>NUCLEOTIDE SEQUENCE [LARGE SCALE GENOMIC DNA]</scope>
    <source>
        <strain evidence="14">ATCC 51356</strain>
    </source>
</reference>
<dbReference type="PANTHER" id="PTHR42833">
    <property type="entry name" value="URIDYLATE KINASE"/>
    <property type="match status" value="1"/>
</dbReference>
<feature type="binding site" evidence="11">
    <location>
        <position position="57"/>
    </location>
    <ligand>
        <name>ATP</name>
        <dbReference type="ChEBI" id="CHEBI:30616"/>
    </ligand>
</feature>
<keyword evidence="14" id="KW-1185">Reference proteome</keyword>
<feature type="binding site" evidence="11">
    <location>
        <position position="169"/>
    </location>
    <ligand>
        <name>ATP</name>
        <dbReference type="ChEBI" id="CHEBI:30616"/>
    </ligand>
</feature>
<name>A0A1T4M726_9PORP</name>
<evidence type="ECO:0000256" key="9">
    <source>
        <dbReference type="ARBA" id="ARBA00022975"/>
    </source>
</evidence>
<evidence type="ECO:0000256" key="5">
    <source>
        <dbReference type="ARBA" id="ARBA00022679"/>
    </source>
</evidence>
<comment type="catalytic activity">
    <reaction evidence="10 11">
        <text>UMP + ATP = UDP + ADP</text>
        <dbReference type="Rhea" id="RHEA:24400"/>
        <dbReference type="ChEBI" id="CHEBI:30616"/>
        <dbReference type="ChEBI" id="CHEBI:57865"/>
        <dbReference type="ChEBI" id="CHEBI:58223"/>
        <dbReference type="ChEBI" id="CHEBI:456216"/>
        <dbReference type="EC" id="2.7.4.22"/>
    </reaction>
</comment>
<comment type="pathway">
    <text evidence="2 11">Pyrimidine metabolism; CTP biosynthesis via de novo pathway; UDP from UMP (UMPK route): step 1/1.</text>
</comment>
<evidence type="ECO:0000256" key="4">
    <source>
        <dbReference type="ARBA" id="ARBA00022490"/>
    </source>
</evidence>
<dbReference type="InterPro" id="IPR015963">
    <property type="entry name" value="Uridylate_kinase_bac"/>
</dbReference>
<dbReference type="UniPathway" id="UPA00159">
    <property type="reaction ID" value="UER00275"/>
</dbReference>
<evidence type="ECO:0000256" key="6">
    <source>
        <dbReference type="ARBA" id="ARBA00022741"/>
    </source>
</evidence>
<dbReference type="AlphaFoldDB" id="A0A1T4M726"/>
<dbReference type="InterPro" id="IPR036393">
    <property type="entry name" value="AceGlu_kinase-like_sf"/>
</dbReference>
<dbReference type="GO" id="GO:0044210">
    <property type="term" value="P:'de novo' CTP biosynthetic process"/>
    <property type="evidence" value="ECO:0007669"/>
    <property type="project" value="UniProtKB-UniRule"/>
</dbReference>
<comment type="subcellular location">
    <subcellularLocation>
        <location evidence="1 11">Cytoplasm</location>
    </subcellularLocation>
</comment>
<feature type="region of interest" description="Involved in allosteric activation by GTP" evidence="11">
    <location>
        <begin position="18"/>
        <end position="23"/>
    </location>
</feature>
<comment type="function">
    <text evidence="11">Catalyzes the reversible phosphorylation of UMP to UDP.</text>
</comment>
<dbReference type="InterPro" id="IPR001048">
    <property type="entry name" value="Asp/Glu/Uridylate_kinase"/>
</dbReference>
<accession>A0A1T4M726</accession>
<feature type="binding site" evidence="11">
    <location>
        <begin position="133"/>
        <end position="140"/>
    </location>
    <ligand>
        <name>UMP</name>
        <dbReference type="ChEBI" id="CHEBI:57865"/>
    </ligand>
</feature>
<dbReference type="GO" id="GO:0033862">
    <property type="term" value="F:UMP kinase activity"/>
    <property type="evidence" value="ECO:0007669"/>
    <property type="project" value="UniProtKB-EC"/>
</dbReference>
<keyword evidence="8 11" id="KW-0067">ATP-binding</keyword>
<dbReference type="EC" id="2.7.4.22" evidence="11"/>
<dbReference type="FunFam" id="3.40.1160.10:FF:000001">
    <property type="entry name" value="Uridylate kinase"/>
    <property type="match status" value="1"/>
</dbReference>
<feature type="binding site" evidence="11">
    <location>
        <begin position="10"/>
        <end position="13"/>
    </location>
    <ligand>
        <name>ATP</name>
        <dbReference type="ChEBI" id="CHEBI:30616"/>
    </ligand>
</feature>
<evidence type="ECO:0000256" key="10">
    <source>
        <dbReference type="ARBA" id="ARBA00047767"/>
    </source>
</evidence>
<dbReference type="InterPro" id="IPR011817">
    <property type="entry name" value="Uridylate_kinase"/>
</dbReference>
<dbReference type="CDD" id="cd04254">
    <property type="entry name" value="AAK_UMPK-PyrH-Ec"/>
    <property type="match status" value="1"/>
</dbReference>
<feature type="binding site" evidence="11">
    <location>
        <position position="72"/>
    </location>
    <ligand>
        <name>UMP</name>
        <dbReference type="ChEBI" id="CHEBI:57865"/>
    </ligand>
</feature>
<dbReference type="EMBL" id="FUXE01000005">
    <property type="protein sequence ID" value="SJZ62793.1"/>
    <property type="molecule type" value="Genomic_DNA"/>
</dbReference>
<comment type="activity regulation">
    <text evidence="11">Allosterically activated by GTP. Inhibited by UTP.</text>
</comment>
<organism evidence="13 14">
    <name type="scientific">Porphyromonas circumdentaria</name>
    <dbReference type="NCBI Taxonomy" id="29524"/>
    <lineage>
        <taxon>Bacteria</taxon>
        <taxon>Pseudomonadati</taxon>
        <taxon>Bacteroidota</taxon>
        <taxon>Bacteroidia</taxon>
        <taxon>Bacteroidales</taxon>
        <taxon>Porphyromonadaceae</taxon>
        <taxon>Porphyromonas</taxon>
    </lineage>
</organism>
<dbReference type="SUPFAM" id="SSF53633">
    <property type="entry name" value="Carbamate kinase-like"/>
    <property type="match status" value="1"/>
</dbReference>